<protein>
    <submittedName>
        <fullName evidence="1">Uncharacterized protein</fullName>
    </submittedName>
</protein>
<dbReference type="AlphaFoldDB" id="K3Y4G7"/>
<reference evidence="2" key="1">
    <citation type="journal article" date="2012" name="Nat. Biotechnol.">
        <title>Reference genome sequence of the model plant Setaria.</title>
        <authorList>
            <person name="Bennetzen J.L."/>
            <person name="Schmutz J."/>
            <person name="Wang H."/>
            <person name="Percifield R."/>
            <person name="Hawkins J."/>
            <person name="Pontaroli A.C."/>
            <person name="Estep M."/>
            <person name="Feng L."/>
            <person name="Vaughn J.N."/>
            <person name="Grimwood J."/>
            <person name="Jenkins J."/>
            <person name="Barry K."/>
            <person name="Lindquist E."/>
            <person name="Hellsten U."/>
            <person name="Deshpande S."/>
            <person name="Wang X."/>
            <person name="Wu X."/>
            <person name="Mitros T."/>
            <person name="Triplett J."/>
            <person name="Yang X."/>
            <person name="Ye C.Y."/>
            <person name="Mauro-Herrera M."/>
            <person name="Wang L."/>
            <person name="Li P."/>
            <person name="Sharma M."/>
            <person name="Sharma R."/>
            <person name="Ronald P.C."/>
            <person name="Panaud O."/>
            <person name="Kellogg E.A."/>
            <person name="Brutnell T.P."/>
            <person name="Doust A.N."/>
            <person name="Tuskan G.A."/>
            <person name="Rokhsar D."/>
            <person name="Devos K.M."/>
        </authorList>
    </citation>
    <scope>NUCLEOTIDE SEQUENCE [LARGE SCALE GENOMIC DNA]</scope>
    <source>
        <strain evidence="2">cv. Yugu1</strain>
    </source>
</reference>
<proteinExistence type="predicted"/>
<keyword evidence="2" id="KW-1185">Reference proteome</keyword>
<sequence length="45" mass="5065">MLVQLWCARSNKFSGPAVAHGPMQHGLFLQKFYVPIIDVKVHGSR</sequence>
<evidence type="ECO:0000313" key="1">
    <source>
        <dbReference type="EnsemblPlants" id="KQL10170"/>
    </source>
</evidence>
<reference evidence="1" key="2">
    <citation type="submission" date="2018-08" db="UniProtKB">
        <authorList>
            <consortium name="EnsemblPlants"/>
        </authorList>
    </citation>
    <scope>IDENTIFICATION</scope>
    <source>
        <strain evidence="1">Yugu1</strain>
    </source>
</reference>
<organism evidence="1 2">
    <name type="scientific">Setaria italica</name>
    <name type="common">Foxtail millet</name>
    <name type="synonym">Panicum italicum</name>
    <dbReference type="NCBI Taxonomy" id="4555"/>
    <lineage>
        <taxon>Eukaryota</taxon>
        <taxon>Viridiplantae</taxon>
        <taxon>Streptophyta</taxon>
        <taxon>Embryophyta</taxon>
        <taxon>Tracheophyta</taxon>
        <taxon>Spermatophyta</taxon>
        <taxon>Magnoliopsida</taxon>
        <taxon>Liliopsida</taxon>
        <taxon>Poales</taxon>
        <taxon>Poaceae</taxon>
        <taxon>PACMAD clade</taxon>
        <taxon>Panicoideae</taxon>
        <taxon>Panicodae</taxon>
        <taxon>Paniceae</taxon>
        <taxon>Cenchrinae</taxon>
        <taxon>Setaria</taxon>
    </lineage>
</organism>
<dbReference type="Gramene" id="KQL10170">
    <property type="protein sequence ID" value="KQL10170"/>
    <property type="gene ID" value="SETIT_009105mg"/>
</dbReference>
<dbReference type="Proteomes" id="UP000004995">
    <property type="component" value="Unassembled WGS sequence"/>
</dbReference>
<evidence type="ECO:0000313" key="2">
    <source>
        <dbReference type="Proteomes" id="UP000004995"/>
    </source>
</evidence>
<dbReference type="HOGENOM" id="CLU_3208546_0_0_1"/>
<accession>K3Y4G7</accession>
<name>K3Y4G7_SETIT</name>
<dbReference type="EMBL" id="AGNK02002332">
    <property type="status" value="NOT_ANNOTATED_CDS"/>
    <property type="molecule type" value="Genomic_DNA"/>
</dbReference>
<dbReference type="EnsemblPlants" id="KQL10170">
    <property type="protein sequence ID" value="KQL10170"/>
    <property type="gene ID" value="SETIT_009105mg"/>
</dbReference>
<dbReference type="InParanoid" id="K3Y4G7"/>